<dbReference type="Pfam" id="PF00356">
    <property type="entry name" value="LacI"/>
    <property type="match status" value="1"/>
</dbReference>
<sequence length="341" mass="37174">MSKATIKQVAAEAEVSTATVSRVLNDSGYVSAEVKERVFGAIAKLNYQPSAIARSLKQDKTFMIGVIVPDISNPYFMGISRGIEDVVGPEGFQLMFCSSDEAPEKEARLLQLLHEKRVDAIVLATSGGNVANINSLRDNGQRMVLIDRRLEEEAGTNETGLPALDLVAEDNVQSAYELTKALLDDGHVRIGAVNGPTRVSTGRERLEGVLRAMKERGVEDRLLLYSGDFSAEGGIRAVRQFLNEEEKPTAIVSLNNQMSLGVLLELVGSGLRIPGDMAVASFGEVEAGRLLKEPGLYYVDQDPYEMGLQAGDLLLRLIRGENEAHSPSSKIFHHEVKRIHS</sequence>
<keyword evidence="2" id="KW-0238">DNA-binding</keyword>
<dbReference type="InterPro" id="IPR010982">
    <property type="entry name" value="Lambda_DNA-bd_dom_sf"/>
</dbReference>
<evidence type="ECO:0000256" key="3">
    <source>
        <dbReference type="ARBA" id="ARBA00023163"/>
    </source>
</evidence>
<dbReference type="PROSITE" id="PS50932">
    <property type="entry name" value="HTH_LACI_2"/>
    <property type="match status" value="1"/>
</dbReference>
<dbReference type="CDD" id="cd01392">
    <property type="entry name" value="HTH_LacI"/>
    <property type="match status" value="1"/>
</dbReference>
<dbReference type="Proteomes" id="UP000479114">
    <property type="component" value="Chromosome"/>
</dbReference>
<dbReference type="Gene3D" id="3.40.50.2300">
    <property type="match status" value="2"/>
</dbReference>
<feature type="domain" description="HTH lacI-type" evidence="4">
    <location>
        <begin position="4"/>
        <end position="58"/>
    </location>
</feature>
<dbReference type="SMART" id="SM00354">
    <property type="entry name" value="HTH_LACI"/>
    <property type="match status" value="1"/>
</dbReference>
<dbReference type="Pfam" id="PF00532">
    <property type="entry name" value="Peripla_BP_1"/>
    <property type="match status" value="1"/>
</dbReference>
<evidence type="ECO:0000256" key="2">
    <source>
        <dbReference type="ARBA" id="ARBA00023125"/>
    </source>
</evidence>
<dbReference type="SUPFAM" id="SSF53822">
    <property type="entry name" value="Periplasmic binding protein-like I"/>
    <property type="match status" value="1"/>
</dbReference>
<proteinExistence type="predicted"/>
<dbReference type="SUPFAM" id="SSF47413">
    <property type="entry name" value="lambda repressor-like DNA-binding domains"/>
    <property type="match status" value="1"/>
</dbReference>
<reference evidence="5 6" key="1">
    <citation type="submission" date="2020-02" db="EMBL/GenBank/DDBJ databases">
        <title>Paenibacillus sp. nov., isolated from rhizosphere soil of tomato.</title>
        <authorList>
            <person name="Weon H.-Y."/>
            <person name="Lee S.A."/>
        </authorList>
    </citation>
    <scope>NUCLEOTIDE SEQUENCE [LARGE SCALE GENOMIC DNA]</scope>
    <source>
        <strain evidence="5 6">14171R-81</strain>
    </source>
</reference>
<accession>A0A6C0NWL4</accession>
<dbReference type="EMBL" id="CP048286">
    <property type="protein sequence ID" value="QHW30521.1"/>
    <property type="molecule type" value="Genomic_DNA"/>
</dbReference>
<evidence type="ECO:0000313" key="6">
    <source>
        <dbReference type="Proteomes" id="UP000479114"/>
    </source>
</evidence>
<dbReference type="GO" id="GO:0000976">
    <property type="term" value="F:transcription cis-regulatory region binding"/>
    <property type="evidence" value="ECO:0007669"/>
    <property type="project" value="TreeGrafter"/>
</dbReference>
<dbReference type="AlphaFoldDB" id="A0A6C0NWL4"/>
<gene>
    <name evidence="5" type="ORF">GZH47_06415</name>
</gene>
<name>A0A6C0NWL4_9BACL</name>
<dbReference type="InterPro" id="IPR000843">
    <property type="entry name" value="HTH_LacI"/>
</dbReference>
<dbReference type="PANTHER" id="PTHR30146:SF109">
    <property type="entry name" value="HTH-TYPE TRANSCRIPTIONAL REGULATOR GALS"/>
    <property type="match status" value="1"/>
</dbReference>
<organism evidence="5 6">
    <name type="scientific">Paenibacillus rhizovicinus</name>
    <dbReference type="NCBI Taxonomy" id="2704463"/>
    <lineage>
        <taxon>Bacteria</taxon>
        <taxon>Bacillati</taxon>
        <taxon>Bacillota</taxon>
        <taxon>Bacilli</taxon>
        <taxon>Bacillales</taxon>
        <taxon>Paenibacillaceae</taxon>
        <taxon>Paenibacillus</taxon>
    </lineage>
</organism>
<keyword evidence="3" id="KW-0804">Transcription</keyword>
<keyword evidence="1" id="KW-0805">Transcription regulation</keyword>
<dbReference type="RefSeq" id="WP_162639270.1">
    <property type="nucleotide sequence ID" value="NZ_CP048286.1"/>
</dbReference>
<dbReference type="GO" id="GO:0003700">
    <property type="term" value="F:DNA-binding transcription factor activity"/>
    <property type="evidence" value="ECO:0007669"/>
    <property type="project" value="TreeGrafter"/>
</dbReference>
<keyword evidence="6" id="KW-1185">Reference proteome</keyword>
<dbReference type="PANTHER" id="PTHR30146">
    <property type="entry name" value="LACI-RELATED TRANSCRIPTIONAL REPRESSOR"/>
    <property type="match status" value="1"/>
</dbReference>
<protein>
    <submittedName>
        <fullName evidence="5">LacI family transcriptional regulator</fullName>
    </submittedName>
</protein>
<dbReference type="Gene3D" id="1.10.260.40">
    <property type="entry name" value="lambda repressor-like DNA-binding domains"/>
    <property type="match status" value="1"/>
</dbReference>
<dbReference type="InterPro" id="IPR028082">
    <property type="entry name" value="Peripla_BP_I"/>
</dbReference>
<evidence type="ECO:0000256" key="1">
    <source>
        <dbReference type="ARBA" id="ARBA00023015"/>
    </source>
</evidence>
<evidence type="ECO:0000313" key="5">
    <source>
        <dbReference type="EMBL" id="QHW30521.1"/>
    </source>
</evidence>
<dbReference type="CDD" id="cd06267">
    <property type="entry name" value="PBP1_LacI_sugar_binding-like"/>
    <property type="match status" value="1"/>
</dbReference>
<dbReference type="KEGG" id="prz:GZH47_06415"/>
<dbReference type="InterPro" id="IPR001761">
    <property type="entry name" value="Peripla_BP/Lac1_sug-bd_dom"/>
</dbReference>
<evidence type="ECO:0000259" key="4">
    <source>
        <dbReference type="PROSITE" id="PS50932"/>
    </source>
</evidence>